<evidence type="ECO:0000313" key="2">
    <source>
        <dbReference type="Proteomes" id="UP000006583"/>
    </source>
</evidence>
<dbReference type="AlphaFoldDB" id="F8C2P2"/>
<dbReference type="STRING" id="795359.TOPB45_1362"/>
<dbReference type="RefSeq" id="WP_013910141.1">
    <property type="nucleotide sequence ID" value="NC_015682.1"/>
</dbReference>
<reference evidence="1 2" key="1">
    <citation type="journal article" date="2013" name="Genome Announc.">
        <title>Complete genome sequence of the hyperthermophilic sulfate-reducing bacterium Thermodesulfobacterium geofontis OPF15T.</title>
        <authorList>
            <person name="Elkins J.G."/>
            <person name="Hamilton-Brehm S.D."/>
            <person name="Lucas S."/>
            <person name="Han J."/>
            <person name="Lapidus A."/>
            <person name="Cheng J.F."/>
            <person name="Goodwin L.A."/>
            <person name="Pitluck S."/>
            <person name="Peters L."/>
            <person name="Mikhailova N."/>
            <person name="Davenport K.W."/>
            <person name="Detter J.C."/>
            <person name="Han C.S."/>
            <person name="Tapia R."/>
            <person name="Land M.L."/>
            <person name="Hauser L."/>
            <person name="Kyrpides N.C."/>
            <person name="Ivanova N.N."/>
            <person name="Pagani I."/>
            <person name="Bruce D."/>
            <person name="Woyke T."/>
            <person name="Cottingham R.W."/>
        </authorList>
    </citation>
    <scope>NUCLEOTIDE SEQUENCE [LARGE SCALE GENOMIC DNA]</scope>
    <source>
        <strain evidence="1 2">OPF15</strain>
    </source>
</reference>
<dbReference type="OrthoDB" id="9788158at2"/>
<accession>F8C2P2</accession>
<keyword evidence="2" id="KW-1185">Reference proteome</keyword>
<sequence length="253" mass="30390">MENNWENFFENLSSEIKREIVENYFSEKLYLEEEWKTYESLLENLKKIQKRIFNNAWRIYFILDKDENLIKEFETLTSFPLKLSCEKSLELYENTYKIPEKELKKKLFSNIFSPFGFTSKGKFVKLFYNIYKRLYKILNNFLKEYQKVEKTYNILKDETEKFHKSFDLSYILGFFERLEISEAEIGGIENKEKIVEDLIEKLRIPIPEPLNLYFLNYSPLPTPSQVSSKLSQLAKISFEKNPENAKEILSFLA</sequence>
<dbReference type="Proteomes" id="UP000006583">
    <property type="component" value="Chromosome"/>
</dbReference>
<name>F8C2P2_THEGP</name>
<evidence type="ECO:0000313" key="1">
    <source>
        <dbReference type="EMBL" id="AEH23443.1"/>
    </source>
</evidence>
<dbReference type="KEGG" id="top:TOPB45_1362"/>
<dbReference type="eggNOG" id="ENOG503355K">
    <property type="taxonomic scope" value="Bacteria"/>
</dbReference>
<gene>
    <name evidence="1" type="ordered locus">TOPB45_1362</name>
</gene>
<organism evidence="1 2">
    <name type="scientific">Thermodesulfobacterium geofontis (strain OPF15)</name>
    <dbReference type="NCBI Taxonomy" id="795359"/>
    <lineage>
        <taxon>Bacteria</taxon>
        <taxon>Pseudomonadati</taxon>
        <taxon>Thermodesulfobacteriota</taxon>
        <taxon>Thermodesulfobacteria</taxon>
        <taxon>Thermodesulfobacteriales</taxon>
        <taxon>Thermodesulfobacteriaceae</taxon>
        <taxon>Thermodesulfobacterium</taxon>
    </lineage>
</organism>
<dbReference type="EMBL" id="CP002829">
    <property type="protein sequence ID" value="AEH23443.1"/>
    <property type="molecule type" value="Genomic_DNA"/>
</dbReference>
<protein>
    <submittedName>
        <fullName evidence="1">Uncharacterized protein</fullName>
    </submittedName>
</protein>
<proteinExistence type="predicted"/>
<dbReference type="HOGENOM" id="CLU_1098085_0_0_0"/>
<dbReference type="PATRIC" id="fig|795359.3.peg.1383"/>